<comment type="caution">
    <text evidence="1">The sequence shown here is derived from an EMBL/GenBank/DDBJ whole genome shotgun (WGS) entry which is preliminary data.</text>
</comment>
<dbReference type="AlphaFoldDB" id="A0A1V4AUR0"/>
<name>A0A1V4AUR0_9BACT</name>
<dbReference type="Proteomes" id="UP000189681">
    <property type="component" value="Unassembled WGS sequence"/>
</dbReference>
<proteinExistence type="predicted"/>
<reference evidence="1 2" key="1">
    <citation type="journal article" date="2017" name="Water Res.">
        <title>Discovery and metagenomic analysis of an anammox bacterial enrichment related to Candidatus "Brocadia caroliniensis" in a full-scale glycerol-fed nitritation-denitritation separate centrate treatment process.</title>
        <authorList>
            <person name="Park H."/>
            <person name="Brotto A.C."/>
            <person name="van Loosdrecht M.C."/>
            <person name="Chandran K."/>
        </authorList>
    </citation>
    <scope>NUCLEOTIDE SEQUENCE [LARGE SCALE GENOMIC DNA]</scope>
    <source>
        <strain evidence="1">26THWARD</strain>
    </source>
</reference>
<dbReference type="EMBL" id="AYTS01000060">
    <property type="protein sequence ID" value="OOP56840.1"/>
    <property type="molecule type" value="Genomic_DNA"/>
</dbReference>
<organism evidence="1 2">
    <name type="scientific">Candidatus Brocadia carolinensis</name>
    <dbReference type="NCBI Taxonomy" id="1004156"/>
    <lineage>
        <taxon>Bacteria</taxon>
        <taxon>Pseudomonadati</taxon>
        <taxon>Planctomycetota</taxon>
        <taxon>Candidatus Brocadiia</taxon>
        <taxon>Candidatus Brocadiales</taxon>
        <taxon>Candidatus Brocadiaceae</taxon>
        <taxon>Candidatus Brocadia</taxon>
    </lineage>
</organism>
<protein>
    <submittedName>
        <fullName evidence="1">Uncharacterized protein</fullName>
    </submittedName>
</protein>
<evidence type="ECO:0000313" key="1">
    <source>
        <dbReference type="EMBL" id="OOP56840.1"/>
    </source>
</evidence>
<gene>
    <name evidence="1" type="ORF">AYP45_06770</name>
</gene>
<sequence length="65" mass="7404">MLCHLSDAMVKGWIPIFLNHNGIWKKTTLTGFQTLSGLLMQDICVLYLSRQTGAIIYKKLGMHPR</sequence>
<accession>A0A1V4AUR0</accession>
<evidence type="ECO:0000313" key="2">
    <source>
        <dbReference type="Proteomes" id="UP000189681"/>
    </source>
</evidence>